<feature type="compositionally biased region" description="Basic and acidic residues" evidence="1">
    <location>
        <begin position="8"/>
        <end position="21"/>
    </location>
</feature>
<evidence type="ECO:0000256" key="1">
    <source>
        <dbReference type="SAM" id="MobiDB-lite"/>
    </source>
</evidence>
<reference evidence="2" key="1">
    <citation type="submission" date="2023-10" db="EMBL/GenBank/DDBJ databases">
        <authorList>
            <person name="Chen Y."/>
            <person name="Shah S."/>
            <person name="Dougan E. K."/>
            <person name="Thang M."/>
            <person name="Chan C."/>
        </authorList>
    </citation>
    <scope>NUCLEOTIDE SEQUENCE [LARGE SCALE GENOMIC DNA]</scope>
</reference>
<evidence type="ECO:0000313" key="2">
    <source>
        <dbReference type="EMBL" id="CAK0807125.1"/>
    </source>
</evidence>
<feature type="non-terminal residue" evidence="2">
    <location>
        <position position="1"/>
    </location>
</feature>
<gene>
    <name evidence="2" type="ORF">PCOR1329_LOCUS13096</name>
</gene>
<organism evidence="2 3">
    <name type="scientific">Prorocentrum cordatum</name>
    <dbReference type="NCBI Taxonomy" id="2364126"/>
    <lineage>
        <taxon>Eukaryota</taxon>
        <taxon>Sar</taxon>
        <taxon>Alveolata</taxon>
        <taxon>Dinophyceae</taxon>
        <taxon>Prorocentrales</taxon>
        <taxon>Prorocentraceae</taxon>
        <taxon>Prorocentrum</taxon>
    </lineage>
</organism>
<comment type="caution">
    <text evidence="2">The sequence shown here is derived from an EMBL/GenBank/DDBJ whole genome shotgun (WGS) entry which is preliminary data.</text>
</comment>
<feature type="region of interest" description="Disordered" evidence="1">
    <location>
        <begin position="1"/>
        <end position="82"/>
    </location>
</feature>
<accession>A0ABN9QQ83</accession>
<feature type="compositionally biased region" description="Gly residues" evidence="1">
    <location>
        <begin position="122"/>
        <end position="131"/>
    </location>
</feature>
<name>A0ABN9QQ83_9DINO</name>
<feature type="region of interest" description="Disordered" evidence="1">
    <location>
        <begin position="97"/>
        <end position="131"/>
    </location>
</feature>
<dbReference type="Proteomes" id="UP001189429">
    <property type="component" value="Unassembled WGS sequence"/>
</dbReference>
<sequence>RLPVLVRPLEKRAPGRVDLRRAAPPQSRRARDGSASPRERREPAGRGDLEVSAARAGSARAEKGESRRKRKRNLGDGVRTAPTRALAVAQATILATSGAQHIPYPHAPPSHAQRRREDERGGGGGAGGGSG</sequence>
<feature type="compositionally biased region" description="Basic and acidic residues" evidence="1">
    <location>
        <begin position="29"/>
        <end position="49"/>
    </location>
</feature>
<dbReference type="EMBL" id="CAUYUJ010003854">
    <property type="protein sequence ID" value="CAK0807125.1"/>
    <property type="molecule type" value="Genomic_DNA"/>
</dbReference>
<proteinExistence type="predicted"/>
<evidence type="ECO:0000313" key="3">
    <source>
        <dbReference type="Proteomes" id="UP001189429"/>
    </source>
</evidence>
<keyword evidence="3" id="KW-1185">Reference proteome</keyword>
<protein>
    <submittedName>
        <fullName evidence="2">Uncharacterized protein</fullName>
    </submittedName>
</protein>